<name>A0A0W0HCW4_PSEVI</name>
<evidence type="ECO:0000256" key="1">
    <source>
        <dbReference type="SAM" id="Phobius"/>
    </source>
</evidence>
<keyword evidence="1" id="KW-0812">Transmembrane</keyword>
<keyword evidence="3" id="KW-1185">Reference proteome</keyword>
<accession>A0A0W0HCW4</accession>
<dbReference type="EMBL" id="LKEJ01000153">
    <property type="protein sequence ID" value="KTB58650.1"/>
    <property type="molecule type" value="Genomic_DNA"/>
</dbReference>
<dbReference type="AlphaFoldDB" id="A0A0W0HCW4"/>
<keyword evidence="1" id="KW-0472">Membrane</keyword>
<gene>
    <name evidence="2" type="ORF">AO067_22130</name>
</gene>
<sequence>MTPAKAFLAFALPVKDAAESVKADNEGHLLINHKEQTLLDLKTLNHLASLQVIEAGSQHGMVYRTLGGQAPVFERPLLLERGNATLLADSGPVATFDANDPTGSKMIEEEETTGIEAWRKPSLLWLIPAGIVLFLILLLAGRNARRNRS</sequence>
<feature type="transmembrane region" description="Helical" evidence="1">
    <location>
        <begin position="123"/>
        <end position="141"/>
    </location>
</feature>
<reference evidence="2 3" key="1">
    <citation type="submission" date="2015-09" db="EMBL/GenBank/DDBJ databases">
        <title>Genome sequence of ICMP 13104.</title>
        <authorList>
            <person name="Visnovsky S."/>
            <person name="Lu A."/>
            <person name="Panda P."/>
            <person name="Pitman A."/>
        </authorList>
    </citation>
    <scope>NUCLEOTIDE SEQUENCE [LARGE SCALE GENOMIC DNA]</scope>
    <source>
        <strain evidence="2 3">ICMP 13104</strain>
    </source>
</reference>
<comment type="caution">
    <text evidence="2">The sequence shown here is derived from an EMBL/GenBank/DDBJ whole genome shotgun (WGS) entry which is preliminary data.</text>
</comment>
<evidence type="ECO:0000313" key="2">
    <source>
        <dbReference type="EMBL" id="KTB58650.1"/>
    </source>
</evidence>
<organism evidence="2 3">
    <name type="scientific">Pseudomonas viridiflava ICMP 13104</name>
    <dbReference type="NCBI Taxonomy" id="1198305"/>
    <lineage>
        <taxon>Bacteria</taxon>
        <taxon>Pseudomonadati</taxon>
        <taxon>Pseudomonadota</taxon>
        <taxon>Gammaproteobacteria</taxon>
        <taxon>Pseudomonadales</taxon>
        <taxon>Pseudomonadaceae</taxon>
        <taxon>Pseudomonas</taxon>
    </lineage>
</organism>
<protein>
    <submittedName>
        <fullName evidence="2">Uncharacterized protein</fullName>
    </submittedName>
</protein>
<dbReference type="Proteomes" id="UP000053048">
    <property type="component" value="Unassembled WGS sequence"/>
</dbReference>
<keyword evidence="1" id="KW-1133">Transmembrane helix</keyword>
<proteinExistence type="predicted"/>
<evidence type="ECO:0000313" key="3">
    <source>
        <dbReference type="Proteomes" id="UP000053048"/>
    </source>
</evidence>